<dbReference type="AlphaFoldDB" id="A0AA42IW91"/>
<evidence type="ECO:0000313" key="2">
    <source>
        <dbReference type="Proteomes" id="UP001161137"/>
    </source>
</evidence>
<reference evidence="1" key="1">
    <citation type="submission" date="2022-09" db="EMBL/GenBank/DDBJ databases">
        <title>Intensive care unit water sources are persistently colonized with multi-drug resistant bacteria and are the site of extensive horizontal gene transfer of antibiotic resistance genes.</title>
        <authorList>
            <person name="Diorio-Toth L."/>
        </authorList>
    </citation>
    <scope>NUCLEOTIDE SEQUENCE</scope>
    <source>
        <strain evidence="1">GD03863</strain>
    </source>
</reference>
<proteinExistence type="predicted"/>
<name>A0AA42IW91_9GAMM</name>
<evidence type="ECO:0000313" key="1">
    <source>
        <dbReference type="EMBL" id="MDH0704451.1"/>
    </source>
</evidence>
<sequence length="291" mass="33484">MSMFVALDPNGQLINIENAIRGLACNCTCACCGEPVVARKSLIREHHFSHHSNKESCFIQRESLLHLYAKEVIRNQLGLQLPPMPGTWLESEDKTSWWDFERVDEEVPQQGFQPDLVAHLRDGSQLFIEVAITSFIGEEKLERIRNSGTNTVEIDLSELLFNTHSIPSEEVKAYILEQTRNKSWIYPEPPSLPARPTIDWQPAAAQHQTAQPQAKCFEYRYTIMGMWLSARILPTGSVAVRSWSFNPHITNLLKAWRNELGGEYNAKYKNWIYQPHNREDVLARLQKLNLE</sequence>
<dbReference type="EMBL" id="JAOCDH010000041">
    <property type="protein sequence ID" value="MDH0704451.1"/>
    <property type="molecule type" value="Genomic_DNA"/>
</dbReference>
<organism evidence="1 2">
    <name type="scientific">Ectopseudomonas toyotomiensis</name>
    <dbReference type="NCBI Taxonomy" id="554344"/>
    <lineage>
        <taxon>Bacteria</taxon>
        <taxon>Pseudomonadati</taxon>
        <taxon>Pseudomonadota</taxon>
        <taxon>Gammaproteobacteria</taxon>
        <taxon>Pseudomonadales</taxon>
        <taxon>Pseudomonadaceae</taxon>
        <taxon>Ectopseudomonas</taxon>
    </lineage>
</organism>
<dbReference type="Proteomes" id="UP001161137">
    <property type="component" value="Unassembled WGS sequence"/>
</dbReference>
<comment type="caution">
    <text evidence="1">The sequence shown here is derived from an EMBL/GenBank/DDBJ whole genome shotgun (WGS) entry which is preliminary data.</text>
</comment>
<evidence type="ECO:0008006" key="3">
    <source>
        <dbReference type="Google" id="ProtNLM"/>
    </source>
</evidence>
<gene>
    <name evidence="1" type="ORF">N5D41_23525</name>
</gene>
<accession>A0AA42IW91</accession>
<protein>
    <recommendedName>
        <fullName evidence="3">Competence protein CoiA-like family protein</fullName>
    </recommendedName>
</protein>
<dbReference type="RefSeq" id="WP_196458584.1">
    <property type="nucleotide sequence ID" value="NZ_JACFYY010000006.1"/>
</dbReference>